<dbReference type="RefSeq" id="WP_109330549.1">
    <property type="nucleotide sequence ID" value="NZ_CP029354.1"/>
</dbReference>
<evidence type="ECO:0000313" key="4">
    <source>
        <dbReference type="EMBL" id="AWK88357.1"/>
    </source>
</evidence>
<dbReference type="Proteomes" id="UP000245629">
    <property type="component" value="Chromosome 3"/>
</dbReference>
<dbReference type="InterPro" id="IPR027417">
    <property type="entry name" value="P-loop_NTPase"/>
</dbReference>
<dbReference type="OrthoDB" id="9804504at2"/>
<dbReference type="SUPFAM" id="SSF52540">
    <property type="entry name" value="P-loop containing nucleoside triphosphate hydrolases"/>
    <property type="match status" value="1"/>
</dbReference>
<evidence type="ECO:0000259" key="3">
    <source>
        <dbReference type="Pfam" id="PF00685"/>
    </source>
</evidence>
<dbReference type="Gene3D" id="3.40.50.300">
    <property type="entry name" value="P-loop containing nucleotide triphosphate hydrolases"/>
    <property type="match status" value="1"/>
</dbReference>
<comment type="similarity">
    <text evidence="1">Belongs to the sulfotransferase 1 family.</text>
</comment>
<organism evidence="4 5">
    <name type="scientific">Azospirillum thermophilum</name>
    <dbReference type="NCBI Taxonomy" id="2202148"/>
    <lineage>
        <taxon>Bacteria</taxon>
        <taxon>Pseudomonadati</taxon>
        <taxon>Pseudomonadota</taxon>
        <taxon>Alphaproteobacteria</taxon>
        <taxon>Rhodospirillales</taxon>
        <taxon>Azospirillaceae</taxon>
        <taxon>Azospirillum</taxon>
    </lineage>
</organism>
<evidence type="ECO:0000256" key="1">
    <source>
        <dbReference type="ARBA" id="ARBA00005771"/>
    </source>
</evidence>
<dbReference type="Pfam" id="PF00685">
    <property type="entry name" value="Sulfotransfer_1"/>
    <property type="match status" value="1"/>
</dbReference>
<keyword evidence="2 4" id="KW-0808">Transferase</keyword>
<dbReference type="AlphaFoldDB" id="A0A2S2CVP5"/>
<feature type="domain" description="Sulfotransferase" evidence="3">
    <location>
        <begin position="6"/>
        <end position="274"/>
    </location>
</feature>
<dbReference type="KEGG" id="azz:DEW08_19915"/>
<evidence type="ECO:0000313" key="5">
    <source>
        <dbReference type="Proteomes" id="UP000245629"/>
    </source>
</evidence>
<dbReference type="EMBL" id="CP029354">
    <property type="protein sequence ID" value="AWK88357.1"/>
    <property type="molecule type" value="Genomic_DNA"/>
</dbReference>
<dbReference type="GO" id="GO:0008146">
    <property type="term" value="F:sulfotransferase activity"/>
    <property type="evidence" value="ECO:0007669"/>
    <property type="project" value="InterPro"/>
</dbReference>
<keyword evidence="5" id="KW-1185">Reference proteome</keyword>
<accession>A0A2S2CVP5</accession>
<proteinExistence type="inferred from homology"/>
<reference evidence="5" key="1">
    <citation type="submission" date="2018-05" db="EMBL/GenBank/DDBJ databases">
        <title>Azospirillum thermophila sp. nov., a novel isolated from hot spring.</title>
        <authorList>
            <person name="Zhao Z."/>
        </authorList>
    </citation>
    <scope>NUCLEOTIDE SEQUENCE [LARGE SCALE GENOMIC DNA]</scope>
    <source>
        <strain evidence="5">CFH 70021</strain>
    </source>
</reference>
<sequence length="282" mass="30669">MTGFYWVVSYPKSGNTWLRLALRALLHPDRGAGPLDATGFAPDASQRTDIEEALDVESGDLTPAELGRLRPQAYRALAATATRPLFRKVHDAQSGTADGPLFPPEVTLGTLYVVRDPRDVVVSWAHFAGVGLDEAIAMLCDPAAVLQAPAGRPALTLPQRLGCWSSHVRSWLDAPGRSCCLLRYEDMLADPAAVLRRAALYAGIPHGEADIRNAVALTRFDALREREEAHGFDGGQSGGVPFFRSGRAGQWRTALSPEQAGRVWDVHREMMTRIGYIADGWA</sequence>
<dbReference type="PANTHER" id="PTHR11783">
    <property type="entry name" value="SULFOTRANSFERASE SULT"/>
    <property type="match status" value="1"/>
</dbReference>
<gene>
    <name evidence="4" type="ORF">DEW08_19915</name>
</gene>
<evidence type="ECO:0000256" key="2">
    <source>
        <dbReference type="ARBA" id="ARBA00022679"/>
    </source>
</evidence>
<name>A0A2S2CVP5_9PROT</name>
<dbReference type="InterPro" id="IPR000863">
    <property type="entry name" value="Sulfotransferase_dom"/>
</dbReference>
<protein>
    <submittedName>
        <fullName evidence="4">Sulfotransferase</fullName>
    </submittedName>
</protein>